<dbReference type="Proteomes" id="UP000814140">
    <property type="component" value="Unassembled WGS sequence"/>
</dbReference>
<accession>A0ACB8SJU6</accession>
<dbReference type="EMBL" id="MU277257">
    <property type="protein sequence ID" value="KAI0056844.1"/>
    <property type="molecule type" value="Genomic_DNA"/>
</dbReference>
<proteinExistence type="predicted"/>
<evidence type="ECO:0000313" key="2">
    <source>
        <dbReference type="Proteomes" id="UP000814140"/>
    </source>
</evidence>
<reference evidence="1" key="2">
    <citation type="journal article" date="2022" name="New Phytol.">
        <title>Evolutionary transition to the ectomycorrhizal habit in the genomes of a hyperdiverse lineage of mushroom-forming fungi.</title>
        <authorList>
            <person name="Looney B."/>
            <person name="Miyauchi S."/>
            <person name="Morin E."/>
            <person name="Drula E."/>
            <person name="Courty P.E."/>
            <person name="Kohler A."/>
            <person name="Kuo A."/>
            <person name="LaButti K."/>
            <person name="Pangilinan J."/>
            <person name="Lipzen A."/>
            <person name="Riley R."/>
            <person name="Andreopoulos W."/>
            <person name="He G."/>
            <person name="Johnson J."/>
            <person name="Nolan M."/>
            <person name="Tritt A."/>
            <person name="Barry K.W."/>
            <person name="Grigoriev I.V."/>
            <person name="Nagy L.G."/>
            <person name="Hibbett D."/>
            <person name="Henrissat B."/>
            <person name="Matheny P.B."/>
            <person name="Labbe J."/>
            <person name="Martin F.M."/>
        </authorList>
    </citation>
    <scope>NUCLEOTIDE SEQUENCE</scope>
    <source>
        <strain evidence="1">HHB10654</strain>
    </source>
</reference>
<evidence type="ECO:0000313" key="1">
    <source>
        <dbReference type="EMBL" id="KAI0056844.1"/>
    </source>
</evidence>
<keyword evidence="2" id="KW-1185">Reference proteome</keyword>
<gene>
    <name evidence="1" type="ORF">BV25DRAFT_1538923</name>
</gene>
<protein>
    <submittedName>
        <fullName evidence="1">Uncharacterized protein</fullName>
    </submittedName>
</protein>
<comment type="caution">
    <text evidence="1">The sequence shown here is derived from an EMBL/GenBank/DDBJ whole genome shotgun (WGS) entry which is preliminary data.</text>
</comment>
<name>A0ACB8SJU6_9AGAM</name>
<sequence length="173" mass="19407">MASLLSIDPSRQQRKRKRADDADDNIVPSSSIQPRQGFCRERPPHFDDAGRPLTPLPVRLVDSEVKAQMRYNKVSEVIKPLVQFSAAHDGEARGDTKKGGKCAHCGKIFRLKENIPLHVSRRHRQEGNNSAPLRPKAGDFRTIPNPDLKQGKCRRIWGGVSEGFKSRQYSEAG</sequence>
<reference evidence="1" key="1">
    <citation type="submission" date="2021-03" db="EMBL/GenBank/DDBJ databases">
        <authorList>
            <consortium name="DOE Joint Genome Institute"/>
            <person name="Ahrendt S."/>
            <person name="Looney B.P."/>
            <person name="Miyauchi S."/>
            <person name="Morin E."/>
            <person name="Drula E."/>
            <person name="Courty P.E."/>
            <person name="Chicoki N."/>
            <person name="Fauchery L."/>
            <person name="Kohler A."/>
            <person name="Kuo A."/>
            <person name="Labutti K."/>
            <person name="Pangilinan J."/>
            <person name="Lipzen A."/>
            <person name="Riley R."/>
            <person name="Andreopoulos W."/>
            <person name="He G."/>
            <person name="Johnson J."/>
            <person name="Barry K.W."/>
            <person name="Grigoriev I.V."/>
            <person name="Nagy L."/>
            <person name="Hibbett D."/>
            <person name="Henrissat B."/>
            <person name="Matheny P.B."/>
            <person name="Labbe J."/>
            <person name="Martin F."/>
        </authorList>
    </citation>
    <scope>NUCLEOTIDE SEQUENCE</scope>
    <source>
        <strain evidence="1">HHB10654</strain>
    </source>
</reference>
<organism evidence="1 2">
    <name type="scientific">Artomyces pyxidatus</name>
    <dbReference type="NCBI Taxonomy" id="48021"/>
    <lineage>
        <taxon>Eukaryota</taxon>
        <taxon>Fungi</taxon>
        <taxon>Dikarya</taxon>
        <taxon>Basidiomycota</taxon>
        <taxon>Agaricomycotina</taxon>
        <taxon>Agaricomycetes</taxon>
        <taxon>Russulales</taxon>
        <taxon>Auriscalpiaceae</taxon>
        <taxon>Artomyces</taxon>
    </lineage>
</organism>